<feature type="transmembrane region" description="Helical" evidence="1">
    <location>
        <begin position="17"/>
        <end position="46"/>
    </location>
</feature>
<dbReference type="Pfam" id="PF19451">
    <property type="entry name" value="DUF5989"/>
    <property type="match status" value="1"/>
</dbReference>
<name>A0A381ZVG3_9ZZZZ</name>
<gene>
    <name evidence="2" type="ORF">METZ01_LOCUS145691</name>
</gene>
<dbReference type="InterPro" id="IPR046031">
    <property type="entry name" value="DUF5989"/>
</dbReference>
<evidence type="ECO:0000256" key="1">
    <source>
        <dbReference type="SAM" id="Phobius"/>
    </source>
</evidence>
<keyword evidence="1" id="KW-1133">Transmembrane helix</keyword>
<dbReference type="AlphaFoldDB" id="A0A381ZVG3"/>
<protein>
    <recommendedName>
        <fullName evidence="3">Oligopeptide transport permease C-like N-terminal domain-containing protein</fullName>
    </recommendedName>
</protein>
<organism evidence="2">
    <name type="scientific">marine metagenome</name>
    <dbReference type="NCBI Taxonomy" id="408172"/>
    <lineage>
        <taxon>unclassified sequences</taxon>
        <taxon>metagenomes</taxon>
        <taxon>ecological metagenomes</taxon>
    </lineage>
</organism>
<accession>A0A381ZVG3</accession>
<evidence type="ECO:0008006" key="3">
    <source>
        <dbReference type="Google" id="ProtNLM"/>
    </source>
</evidence>
<feature type="non-terminal residue" evidence="2">
    <location>
        <position position="1"/>
    </location>
</feature>
<keyword evidence="1" id="KW-0812">Transmembrane</keyword>
<reference evidence="2" key="1">
    <citation type="submission" date="2018-05" db="EMBL/GenBank/DDBJ databases">
        <authorList>
            <person name="Lanie J.A."/>
            <person name="Ng W.-L."/>
            <person name="Kazmierczak K.M."/>
            <person name="Andrzejewski T.M."/>
            <person name="Davidsen T.M."/>
            <person name="Wayne K.J."/>
            <person name="Tettelin H."/>
            <person name="Glass J.I."/>
            <person name="Rusch D."/>
            <person name="Podicherti R."/>
            <person name="Tsui H.-C.T."/>
            <person name="Winkler M.E."/>
        </authorList>
    </citation>
    <scope>NUCLEOTIDE SEQUENCE</scope>
</reference>
<proteinExistence type="predicted"/>
<keyword evidence="1" id="KW-0472">Membrane</keyword>
<dbReference type="EMBL" id="UINC01022694">
    <property type="protein sequence ID" value="SVA92837.1"/>
    <property type="molecule type" value="Genomic_DNA"/>
</dbReference>
<sequence length="49" mass="5564">VSFISEMWSFLRIRKKYWLVPAILLLAIFGALIVLSSGTAVAPFIYTLF</sequence>
<evidence type="ECO:0000313" key="2">
    <source>
        <dbReference type="EMBL" id="SVA92837.1"/>
    </source>
</evidence>